<evidence type="ECO:0008006" key="8">
    <source>
        <dbReference type="Google" id="ProtNLM"/>
    </source>
</evidence>
<dbReference type="InterPro" id="IPR051582">
    <property type="entry name" value="LRR_extensin-like_regulator"/>
</dbReference>
<dbReference type="SUPFAM" id="SSF52058">
    <property type="entry name" value="L domain-like"/>
    <property type="match status" value="1"/>
</dbReference>
<dbReference type="Proteomes" id="UP000235145">
    <property type="component" value="Unassembled WGS sequence"/>
</dbReference>
<keyword evidence="4" id="KW-0677">Repeat</keyword>
<keyword evidence="7" id="KW-1185">Reference proteome</keyword>
<dbReference type="AlphaFoldDB" id="A0A9R1VLU6"/>
<dbReference type="Gene3D" id="3.80.10.10">
    <property type="entry name" value="Ribonuclease Inhibitor"/>
    <property type="match status" value="2"/>
</dbReference>
<accession>A0A9R1VLU6</accession>
<feature type="compositionally biased region" description="Pro residues" evidence="5">
    <location>
        <begin position="108"/>
        <end position="158"/>
    </location>
</feature>
<feature type="region of interest" description="Disordered" evidence="5">
    <location>
        <begin position="108"/>
        <end position="164"/>
    </location>
</feature>
<sequence length="559" mass="62151">MKTRSSYRLAEPILYLCGWRIGIFTQINIWETNERKKTSLHQYDARDSIIIIYTNSLSLNFLGSEMGGLHAIPLSICITLLIAINGEAVTPRETLEIIIGGGGASPLPPAPEYQDCPPPPPPPCPPPPSPKPPSRKPPPPPSPSPSPPPPRPPKPSPPGGFFDGFANMLQQRDFKVIQAFKNKVTRDPTGMTKTWKGKKICDYQGFICDTVPDVKLRGIAGVNFNNRNLYGPNLTLTDFLTGLKDIAFFHANSNNFTGSIPEDIGTLRYLYELDLSNNKFSGNFPYQVLRAKKLVFLDLRFNTFSGVVHPDVFLLDLDLLFINNNNFKQTLPECLGSTTALYLTLANNYFVGGIPKSIGRAANTLLEVLFLNNTLTGCLPYEIGLLKKSTVFDVGFNDLTGPIPHSFQCLEKMELLNLAHNKFYNEVPEAVCNLPNLSNFTVSYNYFTQVGPKCRELIKKGVLDVKMNCILDLPNQRSPTDCARFFSNLPSCPDKKSLTYIPCSKEFSGNDQLEASNVQWATPSPAPAPLWRSYVSNENTVENARTDLDHLIFKMCGYN</sequence>
<name>A0A9R1VLU6_LACSA</name>
<dbReference type="EMBL" id="NBSK02000005">
    <property type="protein sequence ID" value="KAJ0206951.1"/>
    <property type="molecule type" value="Genomic_DNA"/>
</dbReference>
<dbReference type="InterPro" id="IPR001611">
    <property type="entry name" value="Leu-rich_rpt"/>
</dbReference>
<dbReference type="PANTHER" id="PTHR32093:SF131">
    <property type="entry name" value="LEUCINE-RICH REPEAT-CONTAINING N-TERMINAL PLANT-TYPE DOMAIN-CONTAINING PROTEIN"/>
    <property type="match status" value="1"/>
</dbReference>
<keyword evidence="2" id="KW-0964">Secreted</keyword>
<evidence type="ECO:0000313" key="7">
    <source>
        <dbReference type="Proteomes" id="UP000235145"/>
    </source>
</evidence>
<reference evidence="6 7" key="1">
    <citation type="journal article" date="2017" name="Nat. Commun.">
        <title>Genome assembly with in vitro proximity ligation data and whole-genome triplication in lettuce.</title>
        <authorList>
            <person name="Reyes-Chin-Wo S."/>
            <person name="Wang Z."/>
            <person name="Yang X."/>
            <person name="Kozik A."/>
            <person name="Arikit S."/>
            <person name="Song C."/>
            <person name="Xia L."/>
            <person name="Froenicke L."/>
            <person name="Lavelle D.O."/>
            <person name="Truco M.J."/>
            <person name="Xia R."/>
            <person name="Zhu S."/>
            <person name="Xu C."/>
            <person name="Xu H."/>
            <person name="Xu X."/>
            <person name="Cox K."/>
            <person name="Korf I."/>
            <person name="Meyers B.C."/>
            <person name="Michelmore R.W."/>
        </authorList>
    </citation>
    <scope>NUCLEOTIDE SEQUENCE [LARGE SCALE GENOMIC DNA]</scope>
    <source>
        <strain evidence="7">cv. Salinas</strain>
        <tissue evidence="6">Seedlings</tissue>
    </source>
</reference>
<evidence type="ECO:0000256" key="2">
    <source>
        <dbReference type="ARBA" id="ARBA00022525"/>
    </source>
</evidence>
<evidence type="ECO:0000256" key="3">
    <source>
        <dbReference type="ARBA" id="ARBA00022729"/>
    </source>
</evidence>
<evidence type="ECO:0000313" key="6">
    <source>
        <dbReference type="EMBL" id="KAJ0206951.1"/>
    </source>
</evidence>
<dbReference type="PANTHER" id="PTHR32093">
    <property type="entry name" value="LEUCINE-RICH REPEAT EXTENSIN-LIKE PROTEIN 3-RELATED"/>
    <property type="match status" value="1"/>
</dbReference>
<evidence type="ECO:0000256" key="1">
    <source>
        <dbReference type="ARBA" id="ARBA00004613"/>
    </source>
</evidence>
<protein>
    <recommendedName>
        <fullName evidence="8">Leucine-rich repeat-containing N-terminal plant-type domain-containing protein</fullName>
    </recommendedName>
</protein>
<dbReference type="Pfam" id="PF00560">
    <property type="entry name" value="LRR_1"/>
    <property type="match status" value="1"/>
</dbReference>
<keyword evidence="3" id="KW-0732">Signal</keyword>
<gene>
    <name evidence="6" type="ORF">LSAT_V11C500270320</name>
</gene>
<comment type="subcellular location">
    <subcellularLocation>
        <location evidence="1">Secreted</location>
    </subcellularLocation>
</comment>
<evidence type="ECO:0000256" key="4">
    <source>
        <dbReference type="ARBA" id="ARBA00022737"/>
    </source>
</evidence>
<dbReference type="InterPro" id="IPR032675">
    <property type="entry name" value="LRR_dom_sf"/>
</dbReference>
<comment type="caution">
    <text evidence="6">The sequence shown here is derived from an EMBL/GenBank/DDBJ whole genome shotgun (WGS) entry which is preliminary data.</text>
</comment>
<organism evidence="6 7">
    <name type="scientific">Lactuca sativa</name>
    <name type="common">Garden lettuce</name>
    <dbReference type="NCBI Taxonomy" id="4236"/>
    <lineage>
        <taxon>Eukaryota</taxon>
        <taxon>Viridiplantae</taxon>
        <taxon>Streptophyta</taxon>
        <taxon>Embryophyta</taxon>
        <taxon>Tracheophyta</taxon>
        <taxon>Spermatophyta</taxon>
        <taxon>Magnoliopsida</taxon>
        <taxon>eudicotyledons</taxon>
        <taxon>Gunneridae</taxon>
        <taxon>Pentapetalae</taxon>
        <taxon>asterids</taxon>
        <taxon>campanulids</taxon>
        <taxon>Asterales</taxon>
        <taxon>Asteraceae</taxon>
        <taxon>Cichorioideae</taxon>
        <taxon>Cichorieae</taxon>
        <taxon>Lactucinae</taxon>
        <taxon>Lactuca</taxon>
    </lineage>
</organism>
<dbReference type="GO" id="GO:0005576">
    <property type="term" value="C:extracellular region"/>
    <property type="evidence" value="ECO:0007669"/>
    <property type="project" value="UniProtKB-SubCell"/>
</dbReference>
<evidence type="ECO:0000256" key="5">
    <source>
        <dbReference type="SAM" id="MobiDB-lite"/>
    </source>
</evidence>
<proteinExistence type="predicted"/>